<dbReference type="AlphaFoldDB" id="A0A0A9H8P8"/>
<name>A0A0A9H8P8_ARUDO</name>
<organism evidence="1">
    <name type="scientific">Arundo donax</name>
    <name type="common">Giant reed</name>
    <name type="synonym">Donax arundinaceus</name>
    <dbReference type="NCBI Taxonomy" id="35708"/>
    <lineage>
        <taxon>Eukaryota</taxon>
        <taxon>Viridiplantae</taxon>
        <taxon>Streptophyta</taxon>
        <taxon>Embryophyta</taxon>
        <taxon>Tracheophyta</taxon>
        <taxon>Spermatophyta</taxon>
        <taxon>Magnoliopsida</taxon>
        <taxon>Liliopsida</taxon>
        <taxon>Poales</taxon>
        <taxon>Poaceae</taxon>
        <taxon>PACMAD clade</taxon>
        <taxon>Arundinoideae</taxon>
        <taxon>Arundineae</taxon>
        <taxon>Arundo</taxon>
    </lineage>
</organism>
<proteinExistence type="predicted"/>
<reference evidence="1" key="1">
    <citation type="submission" date="2014-09" db="EMBL/GenBank/DDBJ databases">
        <authorList>
            <person name="Magalhaes I.L.F."/>
            <person name="Oliveira U."/>
            <person name="Santos F.R."/>
            <person name="Vidigal T.H.D.A."/>
            <person name="Brescovit A.D."/>
            <person name="Santos A.J."/>
        </authorList>
    </citation>
    <scope>NUCLEOTIDE SEQUENCE</scope>
    <source>
        <tissue evidence="1">Shoot tissue taken approximately 20 cm above the soil surface</tissue>
    </source>
</reference>
<reference evidence="1" key="2">
    <citation type="journal article" date="2015" name="Data Brief">
        <title>Shoot transcriptome of the giant reed, Arundo donax.</title>
        <authorList>
            <person name="Barrero R.A."/>
            <person name="Guerrero F.D."/>
            <person name="Moolhuijzen P."/>
            <person name="Goolsby J.A."/>
            <person name="Tidwell J."/>
            <person name="Bellgard S.E."/>
            <person name="Bellgard M.I."/>
        </authorList>
    </citation>
    <scope>NUCLEOTIDE SEQUENCE</scope>
    <source>
        <tissue evidence="1">Shoot tissue taken approximately 20 cm above the soil surface</tissue>
    </source>
</reference>
<protein>
    <submittedName>
        <fullName evidence="1">Uncharacterized protein</fullName>
    </submittedName>
</protein>
<sequence>MGAVSTLLSTLLMSAVAFTTMKFMAYTSKHHGVDPFSRSY</sequence>
<evidence type="ECO:0000313" key="1">
    <source>
        <dbReference type="EMBL" id="JAE29293.1"/>
    </source>
</evidence>
<accession>A0A0A9H8P8</accession>
<dbReference type="EMBL" id="GBRH01168603">
    <property type="protein sequence ID" value="JAE29293.1"/>
    <property type="molecule type" value="Transcribed_RNA"/>
</dbReference>